<keyword evidence="1" id="KW-0479">Metal-binding</keyword>
<keyword evidence="1" id="KW-1015">Disulfide bond</keyword>
<dbReference type="Gene3D" id="3.20.20.140">
    <property type="entry name" value="Metal-dependent hydrolases"/>
    <property type="match status" value="2"/>
</dbReference>
<dbReference type="EMBL" id="CAJPEV010001097">
    <property type="protein sequence ID" value="CAG0890709.1"/>
    <property type="molecule type" value="Genomic_DNA"/>
</dbReference>
<reference evidence="3" key="1">
    <citation type="submission" date="2020-11" db="EMBL/GenBank/DDBJ databases">
        <authorList>
            <person name="Tran Van P."/>
        </authorList>
    </citation>
    <scope>NUCLEOTIDE SEQUENCE</scope>
</reference>
<organism evidence="3">
    <name type="scientific">Darwinula stevensoni</name>
    <dbReference type="NCBI Taxonomy" id="69355"/>
    <lineage>
        <taxon>Eukaryota</taxon>
        <taxon>Metazoa</taxon>
        <taxon>Ecdysozoa</taxon>
        <taxon>Arthropoda</taxon>
        <taxon>Crustacea</taxon>
        <taxon>Oligostraca</taxon>
        <taxon>Ostracoda</taxon>
        <taxon>Podocopa</taxon>
        <taxon>Podocopida</taxon>
        <taxon>Darwinulocopina</taxon>
        <taxon>Darwinuloidea</taxon>
        <taxon>Darwinulidae</taxon>
        <taxon>Darwinula</taxon>
    </lineage>
</organism>
<keyword evidence="4" id="KW-1185">Reference proteome</keyword>
<dbReference type="GO" id="GO:0070573">
    <property type="term" value="F:metallodipeptidase activity"/>
    <property type="evidence" value="ECO:0007669"/>
    <property type="project" value="InterPro"/>
</dbReference>
<dbReference type="CDD" id="cd01301">
    <property type="entry name" value="rDP_like"/>
    <property type="match status" value="1"/>
</dbReference>
<keyword evidence="1" id="KW-0325">Glycoprotein</keyword>
<proteinExistence type="inferred from homology"/>
<evidence type="ECO:0000256" key="1">
    <source>
        <dbReference type="RuleBase" id="RU341113"/>
    </source>
</evidence>
<sequence>MNPSPDLRLISISNLPPFPPNPSTAYAQSQCFRQETSFHGEYRSYPKASNGTVRFVSDWEHCHWDLPTPPSPPPAARRSVVLRTPPPVEAEREEMEPRHWIMIGVVILVASAVGLGVGLPLAFKGAGTLEDRLKVVFKVLDEVPLVDGHNDMPWNIRNFLHNQLRQVDLSANLKNVRPWSESAWSHTDLRRLREGRVGAQRGTGVSISLPSWRDECLEEEGERELYPKRRRVALSRSTGNEQGHNDMPWNIRNFLHNQLRQVDLSANLKNVRPWSESAWSHTDLRRLREGRVGAQFWSAYAPCPSQYLNAVQMTLEQMDLIKRIVKQYEEYLAFVDTSDGVREAHGSGRIGSLIGIEGGHSIGNSLAVLRMFYDLGARYLTLTHSCNTPWAEADARERGFESAASRVHGLTPFGEKVVKEMNRLGMLVDLSHTHQNTMRHALKISGSPVMFSHSAAASLCNHSRNVPDDVIRSLALNGGIIMVPFYPTFISCSETGKLKDVIDHINHIRDLAGIDHVGIGSDFDGINSTPSELEDVSKYPYLLAELLKDPKWSASDLKKLAGLNFLRVFSAVERVSREMKRGGVLPEEDLISTEDLKGHTNCTYSP</sequence>
<keyword evidence="1" id="KW-0378">Hydrolase</keyword>
<comment type="subunit">
    <text evidence="1">Homodimer; disulfide-linked.</text>
</comment>
<dbReference type="PANTHER" id="PTHR10443:SF12">
    <property type="entry name" value="DIPEPTIDASE"/>
    <property type="match status" value="1"/>
</dbReference>
<keyword evidence="2" id="KW-0812">Transmembrane</keyword>
<dbReference type="GO" id="GO:0006508">
    <property type="term" value="P:proteolysis"/>
    <property type="evidence" value="ECO:0007669"/>
    <property type="project" value="UniProtKB-KW"/>
</dbReference>
<keyword evidence="1" id="KW-0645">Protease</keyword>
<dbReference type="InterPro" id="IPR008257">
    <property type="entry name" value="Pept_M19"/>
</dbReference>
<comment type="catalytic activity">
    <reaction evidence="1">
        <text>an L-aminoacyl-L-amino acid + H2O = 2 an L-alpha-amino acid</text>
        <dbReference type="Rhea" id="RHEA:48940"/>
        <dbReference type="ChEBI" id="CHEBI:15377"/>
        <dbReference type="ChEBI" id="CHEBI:59869"/>
        <dbReference type="ChEBI" id="CHEBI:77460"/>
        <dbReference type="EC" id="3.4.13.19"/>
    </reaction>
</comment>
<dbReference type="EMBL" id="LR900614">
    <property type="protein sequence ID" value="CAD7246315.1"/>
    <property type="molecule type" value="Genomic_DNA"/>
</dbReference>
<dbReference type="InterPro" id="IPR032466">
    <property type="entry name" value="Metal_Hydrolase"/>
</dbReference>
<name>A0A7R8XHV1_9CRUS</name>
<dbReference type="PROSITE" id="PS51365">
    <property type="entry name" value="RENAL_DIPEPTIDASE_2"/>
    <property type="match status" value="2"/>
</dbReference>
<comment type="similarity">
    <text evidence="1">Belongs to the metallo-dependent hydrolases superfamily. Peptidase M19 family.</text>
</comment>
<keyword evidence="1" id="KW-0482">Metalloprotease</keyword>
<dbReference type="GO" id="GO:0046872">
    <property type="term" value="F:metal ion binding"/>
    <property type="evidence" value="ECO:0007669"/>
    <property type="project" value="UniProtKB-UniRule"/>
</dbReference>
<feature type="transmembrane region" description="Helical" evidence="2">
    <location>
        <begin position="100"/>
        <end position="123"/>
    </location>
</feature>
<keyword evidence="1" id="KW-0336">GPI-anchor</keyword>
<keyword evidence="1" id="KW-0449">Lipoprotein</keyword>
<dbReference type="GO" id="GO:0098552">
    <property type="term" value="C:side of membrane"/>
    <property type="evidence" value="ECO:0007669"/>
    <property type="project" value="UniProtKB-KW"/>
</dbReference>
<dbReference type="Proteomes" id="UP000677054">
    <property type="component" value="Unassembled WGS sequence"/>
</dbReference>
<keyword evidence="1" id="KW-0224">Dipeptidase</keyword>
<evidence type="ECO:0000256" key="2">
    <source>
        <dbReference type="SAM" id="Phobius"/>
    </source>
</evidence>
<evidence type="ECO:0000313" key="3">
    <source>
        <dbReference type="EMBL" id="CAD7246315.1"/>
    </source>
</evidence>
<keyword evidence="2" id="KW-0472">Membrane</keyword>
<dbReference type="SUPFAM" id="SSF51556">
    <property type="entry name" value="Metallo-dependent hydrolases"/>
    <property type="match status" value="2"/>
</dbReference>
<keyword evidence="2" id="KW-1133">Transmembrane helix</keyword>
<dbReference type="AlphaFoldDB" id="A0A7R8XHV1"/>
<dbReference type="OrthoDB" id="445695at2759"/>
<dbReference type="EC" id="3.4.13.19" evidence="1"/>
<dbReference type="PANTHER" id="PTHR10443">
    <property type="entry name" value="MICROSOMAL DIPEPTIDASE"/>
    <property type="match status" value="1"/>
</dbReference>
<dbReference type="Pfam" id="PF01244">
    <property type="entry name" value="Peptidase_M19"/>
    <property type="match status" value="1"/>
</dbReference>
<keyword evidence="1" id="KW-0862">Zinc</keyword>
<evidence type="ECO:0000313" key="4">
    <source>
        <dbReference type="Proteomes" id="UP000677054"/>
    </source>
</evidence>
<comment type="subcellular location">
    <subcellularLocation>
        <location evidence="1">Membrane</location>
        <topology evidence="1">Lipid-anchor</topology>
        <topology evidence="1">GPI-anchor</topology>
    </subcellularLocation>
</comment>
<gene>
    <name evidence="3" type="ORF">DSTB1V02_LOCUS6166</name>
</gene>
<protein>
    <recommendedName>
        <fullName evidence="1">Dipeptidase</fullName>
        <ecNumber evidence="1">3.4.13.19</ecNumber>
    </recommendedName>
</protein>
<accession>A0A7R8XHV1</accession>
<comment type="cofactor">
    <cofactor evidence="1">
        <name>Zn(2+)</name>
        <dbReference type="ChEBI" id="CHEBI:29105"/>
    </cofactor>
</comment>